<dbReference type="RefSeq" id="WP_307160217.1">
    <property type="nucleotide sequence ID" value="NZ_JAUSWH010000023.1"/>
</dbReference>
<feature type="signal peptide" evidence="1">
    <location>
        <begin position="1"/>
        <end position="22"/>
    </location>
</feature>
<evidence type="ECO:0000313" key="3">
    <source>
        <dbReference type="Proteomes" id="UP001235269"/>
    </source>
</evidence>
<keyword evidence="1" id="KW-0732">Signal</keyword>
<dbReference type="Proteomes" id="UP001235269">
    <property type="component" value="Unassembled WGS sequence"/>
</dbReference>
<accession>A0ABU0IIM1</accession>
<sequence length="197" mass="21302">MMRLLLATLLGGFLLPALPATAHPDIAITLRVLFNLKRGVLTGIGESLTFDAAYSATLMRLYDRNGDGHLDGMESLDLGQRLIADLGPTRYFSRLSMDGQRVARLEPADFNASVAGGIVTVTFAFNLAGSVDLRGRGVSLDIHDPDFQAAFRLAETAPLQIRGDDDGKCRTDVAADPDHRYFAGLIVPQTIRLTCGR</sequence>
<comment type="caution">
    <text evidence="2">The sequence shown here is derived from an EMBL/GenBank/DDBJ whole genome shotgun (WGS) entry which is preliminary data.</text>
</comment>
<dbReference type="EMBL" id="JAUSWH010000023">
    <property type="protein sequence ID" value="MDQ0458110.1"/>
    <property type="molecule type" value="Genomic_DNA"/>
</dbReference>
<reference evidence="2 3" key="1">
    <citation type="submission" date="2023-07" db="EMBL/GenBank/DDBJ databases">
        <title>Genomic Encyclopedia of Type Strains, Phase IV (KMG-IV): sequencing the most valuable type-strain genomes for metagenomic binning, comparative biology and taxonomic classification.</title>
        <authorList>
            <person name="Goeker M."/>
        </authorList>
    </citation>
    <scope>NUCLEOTIDE SEQUENCE [LARGE SCALE GENOMIC DNA]</scope>
    <source>
        <strain evidence="2 3">DSM 100301</strain>
    </source>
</reference>
<proteinExistence type="predicted"/>
<protein>
    <submittedName>
        <fullName evidence="2">ABC-type uncharacterized transport system substrate-binding protein</fullName>
    </submittedName>
</protein>
<dbReference type="InterPro" id="IPR010412">
    <property type="entry name" value="DUF1007"/>
</dbReference>
<feature type="chain" id="PRO_5047021580" evidence="1">
    <location>
        <begin position="23"/>
        <end position="197"/>
    </location>
</feature>
<keyword evidence="3" id="KW-1185">Reference proteome</keyword>
<dbReference type="Pfam" id="PF06226">
    <property type="entry name" value="DUF1007"/>
    <property type="match status" value="1"/>
</dbReference>
<gene>
    <name evidence="2" type="ORF">QO005_004468</name>
</gene>
<name>A0ABU0IIM1_9HYPH</name>
<evidence type="ECO:0000256" key="1">
    <source>
        <dbReference type="SAM" id="SignalP"/>
    </source>
</evidence>
<organism evidence="2 3">
    <name type="scientific">Rhizobium paknamense</name>
    <dbReference type="NCBI Taxonomy" id="1206817"/>
    <lineage>
        <taxon>Bacteria</taxon>
        <taxon>Pseudomonadati</taxon>
        <taxon>Pseudomonadota</taxon>
        <taxon>Alphaproteobacteria</taxon>
        <taxon>Hyphomicrobiales</taxon>
        <taxon>Rhizobiaceae</taxon>
        <taxon>Rhizobium/Agrobacterium group</taxon>
        <taxon>Rhizobium</taxon>
    </lineage>
</organism>
<evidence type="ECO:0000313" key="2">
    <source>
        <dbReference type="EMBL" id="MDQ0458110.1"/>
    </source>
</evidence>